<protein>
    <submittedName>
        <fullName evidence="2">NAD-dependent epimerase/dehydratase family protein</fullName>
    </submittedName>
</protein>
<keyword evidence="3" id="KW-1185">Reference proteome</keyword>
<dbReference type="RefSeq" id="WP_248209745.1">
    <property type="nucleotide sequence ID" value="NZ_JALNMH010000010.1"/>
</dbReference>
<dbReference type="Pfam" id="PF01370">
    <property type="entry name" value="Epimerase"/>
    <property type="match status" value="1"/>
</dbReference>
<dbReference type="InterPro" id="IPR001509">
    <property type="entry name" value="Epimerase_deHydtase"/>
</dbReference>
<gene>
    <name evidence="2" type="ORF">M0G41_12395</name>
</gene>
<feature type="domain" description="NAD-dependent epimerase/dehydratase" evidence="1">
    <location>
        <begin position="3"/>
        <end position="120"/>
    </location>
</feature>
<dbReference type="Gene3D" id="3.40.50.720">
    <property type="entry name" value="NAD(P)-binding Rossmann-like Domain"/>
    <property type="match status" value="1"/>
</dbReference>
<comment type="caution">
    <text evidence="2">The sequence shown here is derived from an EMBL/GenBank/DDBJ whole genome shotgun (WGS) entry which is preliminary data.</text>
</comment>
<dbReference type="InterPro" id="IPR036291">
    <property type="entry name" value="NAD(P)-bd_dom_sf"/>
</dbReference>
<sequence length="268" mass="29160">MKIAVFGSSGFIGSALIARSHALGHDSIAYSRRGRPASGAVARQWSLGEIPDLDPCENADGAVHLAHDFDGEAGADRTFRGTLKLIDALRQRGVRRQVFVSSFSAGEHHQSRYGRVKHELEKVLGESEDVWIVRPGLVIGDGGLFGRIAKIARASPVIPLPDGGKGEVYCIDLAELCDLFLRVLQLGPASRVLNLFEPRPRALRDLVLEVAARNRPRLIMNVPSSLALRILDLSERLAIPLPVTSDNLRGFLANQRADHRSSIGELST</sequence>
<evidence type="ECO:0000313" key="2">
    <source>
        <dbReference type="EMBL" id="MCK7594468.1"/>
    </source>
</evidence>
<organism evidence="2 3">
    <name type="scientific">Pseudomarimonas salicorniae</name>
    <dbReference type="NCBI Taxonomy" id="2933270"/>
    <lineage>
        <taxon>Bacteria</taxon>
        <taxon>Pseudomonadati</taxon>
        <taxon>Pseudomonadota</taxon>
        <taxon>Gammaproteobacteria</taxon>
        <taxon>Lysobacterales</taxon>
        <taxon>Lysobacteraceae</taxon>
        <taxon>Pseudomarimonas</taxon>
    </lineage>
</organism>
<proteinExistence type="predicted"/>
<evidence type="ECO:0000313" key="3">
    <source>
        <dbReference type="Proteomes" id="UP001431449"/>
    </source>
</evidence>
<dbReference type="EMBL" id="JALNMH010000010">
    <property type="protein sequence ID" value="MCK7594468.1"/>
    <property type="molecule type" value="Genomic_DNA"/>
</dbReference>
<dbReference type="Proteomes" id="UP001431449">
    <property type="component" value="Unassembled WGS sequence"/>
</dbReference>
<dbReference type="SUPFAM" id="SSF51735">
    <property type="entry name" value="NAD(P)-binding Rossmann-fold domains"/>
    <property type="match status" value="1"/>
</dbReference>
<accession>A0ABT0GIW1</accession>
<evidence type="ECO:0000259" key="1">
    <source>
        <dbReference type="Pfam" id="PF01370"/>
    </source>
</evidence>
<dbReference type="PANTHER" id="PTHR12126:SF11">
    <property type="entry name" value="NADH DEHYDROGENASE [UBIQUINONE] 1 ALPHA SUBCOMPLEX SUBUNIT 9, MITOCHONDRIAL"/>
    <property type="match status" value="1"/>
</dbReference>
<dbReference type="InterPro" id="IPR051207">
    <property type="entry name" value="ComplexI_NDUFA9_subunit"/>
</dbReference>
<name>A0ABT0GIW1_9GAMM</name>
<reference evidence="2" key="1">
    <citation type="submission" date="2022-04" db="EMBL/GenBank/DDBJ databases">
        <title>Lysobacter sp. CAU 1642 isolated from sea sand.</title>
        <authorList>
            <person name="Kim W."/>
        </authorList>
    </citation>
    <scope>NUCLEOTIDE SEQUENCE</scope>
    <source>
        <strain evidence="2">CAU 1642</strain>
    </source>
</reference>
<dbReference type="PANTHER" id="PTHR12126">
    <property type="entry name" value="NADH-UBIQUINONE OXIDOREDUCTASE 39 KDA SUBUNIT-RELATED"/>
    <property type="match status" value="1"/>
</dbReference>